<organism evidence="6">
    <name type="scientific">Bactrocera latifrons</name>
    <name type="common">Malaysian fruit fly</name>
    <name type="synonym">Chaetodacus latifrons</name>
    <dbReference type="NCBI Taxonomy" id="174628"/>
    <lineage>
        <taxon>Eukaryota</taxon>
        <taxon>Metazoa</taxon>
        <taxon>Ecdysozoa</taxon>
        <taxon>Arthropoda</taxon>
        <taxon>Hexapoda</taxon>
        <taxon>Insecta</taxon>
        <taxon>Pterygota</taxon>
        <taxon>Neoptera</taxon>
        <taxon>Endopterygota</taxon>
        <taxon>Diptera</taxon>
        <taxon>Brachycera</taxon>
        <taxon>Muscomorpha</taxon>
        <taxon>Tephritoidea</taxon>
        <taxon>Tephritidae</taxon>
        <taxon>Bactrocera</taxon>
        <taxon>Bactrocera</taxon>
    </lineage>
</organism>
<dbReference type="SUPFAM" id="SSF48652">
    <property type="entry name" value="Tetraspanin"/>
    <property type="match status" value="1"/>
</dbReference>
<accession>A0A0K8V5V3</accession>
<feature type="transmembrane region" description="Helical" evidence="5">
    <location>
        <begin position="105"/>
        <end position="128"/>
    </location>
</feature>
<dbReference type="OrthoDB" id="7965952at2759"/>
<dbReference type="GO" id="GO:0016020">
    <property type="term" value="C:membrane"/>
    <property type="evidence" value="ECO:0007669"/>
    <property type="project" value="UniProtKB-SubCell"/>
</dbReference>
<dbReference type="AlphaFoldDB" id="A0A0K8V5V3"/>
<sequence>MFNIYFFAYNFLTPISVTTSSRKETNLKHILNISYFTFINLHKLRRSRLNQAKLQNKIKMSVIFTAVKCFVFAFNFFSLLLGICIVCLNIFGLEFAVRNTDEHTYCIVGIILGSFVCMSTLFGCYGVICESLGVNVIYSFFMLMLLCTQLLQMQTYKHQKFFINALDLLEDAWDDVDVDPNAMQSVEINYHCCGLYNANDYKYRRMETPASCYRYQNATLESNLFSRGCVEALETSYHKTMERENIFNWSLLICECAVFLYSCILSILLFKRTQSRDHTPEDGHLPAQPVQRINHCNSRTHLLSN</sequence>
<reference evidence="6" key="1">
    <citation type="submission" date="2015-06" db="EMBL/GenBank/DDBJ databases">
        <authorList>
            <person name="Hoefler B.C."/>
            <person name="Straight P.D."/>
        </authorList>
    </citation>
    <scope>NUCLEOTIDE SEQUENCE</scope>
</reference>
<keyword evidence="3 5" id="KW-1133">Transmembrane helix</keyword>
<dbReference type="InterPro" id="IPR018499">
    <property type="entry name" value="Tetraspanin/Peripherin"/>
</dbReference>
<dbReference type="InterPro" id="IPR008952">
    <property type="entry name" value="Tetraspanin_EC2_sf"/>
</dbReference>
<evidence type="ECO:0000256" key="3">
    <source>
        <dbReference type="ARBA" id="ARBA00022989"/>
    </source>
</evidence>
<gene>
    <name evidence="6" type="primary">lbm_0</name>
    <name evidence="6" type="ORF">c0_g1_i1</name>
</gene>
<name>A0A0K8V5V3_BACLA</name>
<evidence type="ECO:0000256" key="1">
    <source>
        <dbReference type="ARBA" id="ARBA00004141"/>
    </source>
</evidence>
<comment type="subcellular location">
    <subcellularLocation>
        <location evidence="1">Membrane</location>
        <topology evidence="1">Multi-pass membrane protein</topology>
    </subcellularLocation>
</comment>
<dbReference type="CDD" id="cd03127">
    <property type="entry name" value="tetraspanin_LEL"/>
    <property type="match status" value="1"/>
</dbReference>
<dbReference type="Pfam" id="PF00335">
    <property type="entry name" value="Tetraspanin"/>
    <property type="match status" value="1"/>
</dbReference>
<feature type="transmembrane region" description="Helical" evidence="5">
    <location>
        <begin position="134"/>
        <end position="151"/>
    </location>
</feature>
<proteinExistence type="predicted"/>
<keyword evidence="4 5" id="KW-0472">Membrane</keyword>
<evidence type="ECO:0000256" key="4">
    <source>
        <dbReference type="ARBA" id="ARBA00023136"/>
    </source>
</evidence>
<keyword evidence="2 5" id="KW-0812">Transmembrane</keyword>
<feature type="transmembrane region" description="Helical" evidence="5">
    <location>
        <begin position="70"/>
        <end position="93"/>
    </location>
</feature>
<evidence type="ECO:0000256" key="5">
    <source>
        <dbReference type="SAM" id="Phobius"/>
    </source>
</evidence>
<feature type="transmembrane region" description="Helical" evidence="5">
    <location>
        <begin position="246"/>
        <end position="270"/>
    </location>
</feature>
<dbReference type="Gene3D" id="1.10.1450.10">
    <property type="entry name" value="Tetraspanin"/>
    <property type="match status" value="1"/>
</dbReference>
<protein>
    <submittedName>
        <fullName evidence="6">Protein late bloomer</fullName>
    </submittedName>
</protein>
<evidence type="ECO:0000256" key="2">
    <source>
        <dbReference type="ARBA" id="ARBA00022692"/>
    </source>
</evidence>
<dbReference type="EMBL" id="GDHF01018015">
    <property type="protein sequence ID" value="JAI34299.1"/>
    <property type="molecule type" value="Transcribed_RNA"/>
</dbReference>
<evidence type="ECO:0000313" key="6">
    <source>
        <dbReference type="EMBL" id="JAI34299.1"/>
    </source>
</evidence>